<evidence type="ECO:0000256" key="5">
    <source>
        <dbReference type="ARBA" id="ARBA00022989"/>
    </source>
</evidence>
<feature type="transmembrane region" description="Helical" evidence="7">
    <location>
        <begin position="60"/>
        <end position="85"/>
    </location>
</feature>
<evidence type="ECO:0000256" key="6">
    <source>
        <dbReference type="ARBA" id="ARBA00023136"/>
    </source>
</evidence>
<sequence length="548" mass="59381">MIVHRAPVPVVSNIRTQPTLQEETRRQSVDANVKRRASQVLLVCGLYRAWYEPADWCSGVWLLVACSAALAAFEVFHTLLHYAWLRRRGTPLLPPTVLKAISCCMVAALLLLVFVDAQSSIFRLNSLGGVLVTLVIAIASSNNWHMSHKTERASCGRLLLGGMDEACARTRPQIDWVLVARSLVAQYAIAFLFLRWASGKAVLSCVGRLVTRFFSFAADGSEHLFGYLTTGRNVGALLNYSDFEEPVVEYVHLQPVFAFQVFPVILLVGSMVNLLYYTRLMQAVVFRVGGIISLFVGSTICESACAGANVFIGMLSADYLLTACLMSVPSSLLCSKLFYPESQEPLPYTSLDMLACTEASMLEACVVGCRQAIRVLGNIVALSISFLGCIKTFESVLASLSDSVGLNDVTLEMAFGYLMTPLSLAMGVSSTDSFTFGRLVGVKVVSNEFVAYIMLLKNLKNLQRRTVMLATFALCGFGNVCAVGIALGALGALCPERLSTVADLGFRAMWAGCTASLLNACVVGERDHITAGRDSVDAIKPAAFTIRV</sequence>
<evidence type="ECO:0000313" key="10">
    <source>
        <dbReference type="EMBL" id="KAK8768426.1"/>
    </source>
</evidence>
<dbReference type="Proteomes" id="UP001321473">
    <property type="component" value="Unassembled WGS sequence"/>
</dbReference>
<evidence type="ECO:0000256" key="2">
    <source>
        <dbReference type="ARBA" id="ARBA00009033"/>
    </source>
</evidence>
<dbReference type="InterPro" id="IPR011657">
    <property type="entry name" value="CNT_C_dom"/>
</dbReference>
<feature type="domain" description="Concentrative nucleoside transporter N-terminal" evidence="8">
    <location>
        <begin position="166"/>
        <end position="228"/>
    </location>
</feature>
<dbReference type="EMBL" id="JARKHS020023981">
    <property type="protein sequence ID" value="KAK8768426.1"/>
    <property type="molecule type" value="Genomic_DNA"/>
</dbReference>
<dbReference type="Pfam" id="PF01773">
    <property type="entry name" value="Nucleos_tra2_N"/>
    <property type="match status" value="1"/>
</dbReference>
<keyword evidence="11" id="KW-1185">Reference proteome</keyword>
<evidence type="ECO:0000259" key="9">
    <source>
        <dbReference type="Pfam" id="PF07662"/>
    </source>
</evidence>
<dbReference type="AlphaFoldDB" id="A0AAQ4E136"/>
<feature type="transmembrane region" description="Helical" evidence="7">
    <location>
        <begin position="288"/>
        <end position="313"/>
    </location>
</feature>
<accession>A0AAQ4E136</accession>
<comment type="similarity">
    <text evidence="2">Belongs to the concentrative nucleoside transporter (CNT) (TC 2.A.41) family.</text>
</comment>
<comment type="caution">
    <text evidence="10">The sequence shown here is derived from an EMBL/GenBank/DDBJ whole genome shotgun (WGS) entry which is preliminary data.</text>
</comment>
<dbReference type="InterPro" id="IPR008276">
    <property type="entry name" value="C_nuclsd_transpt"/>
</dbReference>
<feature type="transmembrane region" description="Helical" evidence="7">
    <location>
        <begin position="97"/>
        <end position="115"/>
    </location>
</feature>
<dbReference type="PANTHER" id="PTHR10590:SF4">
    <property type="entry name" value="SOLUTE CARRIER FAMILY 28 MEMBER 3"/>
    <property type="match status" value="1"/>
</dbReference>
<feature type="transmembrane region" description="Helical" evidence="7">
    <location>
        <begin position="178"/>
        <end position="197"/>
    </location>
</feature>
<dbReference type="Pfam" id="PF07662">
    <property type="entry name" value="Nucleos_tra2_C"/>
    <property type="match status" value="1"/>
</dbReference>
<evidence type="ECO:0000259" key="8">
    <source>
        <dbReference type="Pfam" id="PF01773"/>
    </source>
</evidence>
<evidence type="ECO:0000313" key="11">
    <source>
        <dbReference type="Proteomes" id="UP001321473"/>
    </source>
</evidence>
<gene>
    <name evidence="10" type="ORF">V5799_015109</name>
</gene>
<dbReference type="InterPro" id="IPR002668">
    <property type="entry name" value="CNT_N_dom"/>
</dbReference>
<feature type="transmembrane region" description="Helical" evidence="7">
    <location>
        <begin position="121"/>
        <end position="139"/>
    </location>
</feature>
<feature type="transmembrane region" description="Helical" evidence="7">
    <location>
        <begin position="319"/>
        <end position="339"/>
    </location>
</feature>
<proteinExistence type="inferred from homology"/>
<evidence type="ECO:0000256" key="1">
    <source>
        <dbReference type="ARBA" id="ARBA00004651"/>
    </source>
</evidence>
<feature type="transmembrane region" description="Helical" evidence="7">
    <location>
        <begin position="467"/>
        <end position="493"/>
    </location>
</feature>
<name>A0AAQ4E136_AMBAM</name>
<evidence type="ECO:0000256" key="3">
    <source>
        <dbReference type="ARBA" id="ARBA00022475"/>
    </source>
</evidence>
<comment type="subcellular location">
    <subcellularLocation>
        <location evidence="1">Cell membrane</location>
        <topology evidence="1">Multi-pass membrane protein</topology>
    </subcellularLocation>
</comment>
<keyword evidence="4 7" id="KW-0812">Transmembrane</keyword>
<reference evidence="10 11" key="1">
    <citation type="journal article" date="2023" name="Arcadia Sci">
        <title>De novo assembly of a long-read Amblyomma americanum tick genome.</title>
        <authorList>
            <person name="Chou S."/>
            <person name="Poskanzer K.E."/>
            <person name="Rollins M."/>
            <person name="Thuy-Boun P.S."/>
        </authorList>
    </citation>
    <scope>NUCLEOTIDE SEQUENCE [LARGE SCALE GENOMIC DNA]</scope>
    <source>
        <strain evidence="10">F_SG_1</strain>
        <tissue evidence="10">Salivary glands</tissue>
    </source>
</reference>
<dbReference type="GO" id="GO:0005415">
    <property type="term" value="F:nucleoside:sodium symporter activity"/>
    <property type="evidence" value="ECO:0007669"/>
    <property type="project" value="TreeGrafter"/>
</dbReference>
<dbReference type="GO" id="GO:0005886">
    <property type="term" value="C:plasma membrane"/>
    <property type="evidence" value="ECO:0007669"/>
    <property type="project" value="UniProtKB-SubCell"/>
</dbReference>
<evidence type="ECO:0000256" key="4">
    <source>
        <dbReference type="ARBA" id="ARBA00022692"/>
    </source>
</evidence>
<dbReference type="PANTHER" id="PTHR10590">
    <property type="entry name" value="SODIUM/NUCLEOSIDE COTRANSPORTER"/>
    <property type="match status" value="1"/>
</dbReference>
<organism evidence="10 11">
    <name type="scientific">Amblyomma americanum</name>
    <name type="common">Lone star tick</name>
    <dbReference type="NCBI Taxonomy" id="6943"/>
    <lineage>
        <taxon>Eukaryota</taxon>
        <taxon>Metazoa</taxon>
        <taxon>Ecdysozoa</taxon>
        <taxon>Arthropoda</taxon>
        <taxon>Chelicerata</taxon>
        <taxon>Arachnida</taxon>
        <taxon>Acari</taxon>
        <taxon>Parasitiformes</taxon>
        <taxon>Ixodida</taxon>
        <taxon>Ixodoidea</taxon>
        <taxon>Ixodidae</taxon>
        <taxon>Amblyomminae</taxon>
        <taxon>Amblyomma</taxon>
    </lineage>
</organism>
<feature type="domain" description="Concentrative nucleoside transporter C-terminal" evidence="9">
    <location>
        <begin position="319"/>
        <end position="524"/>
    </location>
</feature>
<keyword evidence="3" id="KW-1003">Cell membrane</keyword>
<keyword evidence="5 7" id="KW-1133">Transmembrane helix</keyword>
<evidence type="ECO:0000256" key="7">
    <source>
        <dbReference type="SAM" id="Phobius"/>
    </source>
</evidence>
<keyword evidence="6 7" id="KW-0472">Membrane</keyword>
<protein>
    <submittedName>
        <fullName evidence="10">Uncharacterized protein</fullName>
    </submittedName>
</protein>
<feature type="transmembrane region" description="Helical" evidence="7">
    <location>
        <begin position="256"/>
        <end position="276"/>
    </location>
</feature>